<dbReference type="GO" id="GO:0006272">
    <property type="term" value="P:leading strand elongation"/>
    <property type="evidence" value="ECO:0007669"/>
    <property type="project" value="TreeGrafter"/>
</dbReference>
<dbReference type="GO" id="GO:0006287">
    <property type="term" value="P:base-excision repair, gap-filling"/>
    <property type="evidence" value="ECO:0007669"/>
    <property type="project" value="TreeGrafter"/>
</dbReference>
<keyword evidence="1" id="KW-0548">Nucleotidyltransferase</keyword>
<keyword evidence="4" id="KW-1185">Reference proteome</keyword>
<feature type="compositionally biased region" description="Low complexity" evidence="2">
    <location>
        <begin position="91"/>
        <end position="102"/>
    </location>
</feature>
<keyword evidence="1" id="KW-0539">Nucleus</keyword>
<keyword evidence="1" id="KW-0863">Zinc-finger</keyword>
<feature type="region of interest" description="Disordered" evidence="2">
    <location>
        <begin position="91"/>
        <end position="126"/>
    </location>
</feature>
<evidence type="ECO:0000313" key="3">
    <source>
        <dbReference type="EMBL" id="ETO07609.1"/>
    </source>
</evidence>
<feature type="compositionally biased region" description="Acidic residues" evidence="2">
    <location>
        <begin position="103"/>
        <end position="125"/>
    </location>
</feature>
<dbReference type="InterPro" id="IPR029703">
    <property type="entry name" value="POL2"/>
</dbReference>
<dbReference type="GO" id="GO:0008270">
    <property type="term" value="F:zinc ion binding"/>
    <property type="evidence" value="ECO:0007669"/>
    <property type="project" value="UniProtKB-KW"/>
</dbReference>
<dbReference type="GO" id="GO:0006297">
    <property type="term" value="P:nucleotide-excision repair, DNA gap filling"/>
    <property type="evidence" value="ECO:0007669"/>
    <property type="project" value="TreeGrafter"/>
</dbReference>
<dbReference type="GO" id="GO:0003677">
    <property type="term" value="F:DNA binding"/>
    <property type="evidence" value="ECO:0007669"/>
    <property type="project" value="UniProtKB-KW"/>
</dbReference>
<dbReference type="Proteomes" id="UP000023152">
    <property type="component" value="Unassembled WGS sequence"/>
</dbReference>
<dbReference type="GO" id="GO:0000278">
    <property type="term" value="P:mitotic cell cycle"/>
    <property type="evidence" value="ECO:0007669"/>
    <property type="project" value="TreeGrafter"/>
</dbReference>
<comment type="similarity">
    <text evidence="1">Belongs to the DNA polymerase type-B family.</text>
</comment>
<keyword evidence="1" id="KW-0004">4Fe-4S</keyword>
<dbReference type="Pfam" id="PF23250">
    <property type="entry name" value="zf_DPOE_2"/>
    <property type="match status" value="1"/>
</dbReference>
<keyword evidence="1" id="KW-0238">DNA-binding</keyword>
<organism evidence="3 4">
    <name type="scientific">Reticulomyxa filosa</name>
    <dbReference type="NCBI Taxonomy" id="46433"/>
    <lineage>
        <taxon>Eukaryota</taxon>
        <taxon>Sar</taxon>
        <taxon>Rhizaria</taxon>
        <taxon>Retaria</taxon>
        <taxon>Foraminifera</taxon>
        <taxon>Monothalamids</taxon>
        <taxon>Reticulomyxidae</taxon>
        <taxon>Reticulomyxa</taxon>
    </lineage>
</organism>
<reference evidence="3 4" key="1">
    <citation type="journal article" date="2013" name="Curr. Biol.">
        <title>The Genome of the Foraminiferan Reticulomyxa filosa.</title>
        <authorList>
            <person name="Glockner G."/>
            <person name="Hulsmann N."/>
            <person name="Schleicher M."/>
            <person name="Noegel A.A."/>
            <person name="Eichinger L."/>
            <person name="Gallinger C."/>
            <person name="Pawlowski J."/>
            <person name="Sierra R."/>
            <person name="Euteneuer U."/>
            <person name="Pillet L."/>
            <person name="Moustafa A."/>
            <person name="Platzer M."/>
            <person name="Groth M."/>
            <person name="Szafranski K."/>
            <person name="Schliwa M."/>
        </authorList>
    </citation>
    <scope>NUCLEOTIDE SEQUENCE [LARGE SCALE GENOMIC DNA]</scope>
</reference>
<comment type="catalytic activity">
    <reaction evidence="1">
        <text>DNA(n) + a 2'-deoxyribonucleoside 5'-triphosphate = DNA(n+1) + diphosphate</text>
        <dbReference type="Rhea" id="RHEA:22508"/>
        <dbReference type="Rhea" id="RHEA-COMP:17339"/>
        <dbReference type="Rhea" id="RHEA-COMP:17340"/>
        <dbReference type="ChEBI" id="CHEBI:33019"/>
        <dbReference type="ChEBI" id="CHEBI:61560"/>
        <dbReference type="ChEBI" id="CHEBI:173112"/>
        <dbReference type="EC" id="2.7.7.7"/>
    </reaction>
</comment>
<dbReference type="GO" id="GO:0051539">
    <property type="term" value="F:4 iron, 4 sulfur cluster binding"/>
    <property type="evidence" value="ECO:0007669"/>
    <property type="project" value="UniProtKB-KW"/>
</dbReference>
<proteinExistence type="inferred from homology"/>
<dbReference type="EMBL" id="ASPP01025961">
    <property type="protein sequence ID" value="ETO07609.1"/>
    <property type="molecule type" value="Genomic_DNA"/>
</dbReference>
<dbReference type="GO" id="GO:0045004">
    <property type="term" value="P:DNA replication proofreading"/>
    <property type="evidence" value="ECO:0007669"/>
    <property type="project" value="TreeGrafter"/>
</dbReference>
<comment type="cofactor">
    <cofactor evidence="1">
        <name>[4Fe-4S] cluster</name>
        <dbReference type="ChEBI" id="CHEBI:49883"/>
    </cofactor>
</comment>
<dbReference type="PANTHER" id="PTHR10670">
    <property type="entry name" value="DNA POLYMERASE EPSILON CATALYTIC SUBUNIT A"/>
    <property type="match status" value="1"/>
</dbReference>
<keyword evidence="1" id="KW-0479">Metal-binding</keyword>
<dbReference type="EC" id="2.7.7.7" evidence="1"/>
<comment type="subcellular location">
    <subcellularLocation>
        <location evidence="1">Nucleus</location>
    </subcellularLocation>
</comment>
<evidence type="ECO:0000256" key="2">
    <source>
        <dbReference type="SAM" id="MobiDB-lite"/>
    </source>
</evidence>
<gene>
    <name evidence="3" type="ORF">RFI_29783</name>
</gene>
<keyword evidence="1" id="KW-0808">Transferase</keyword>
<name>X6M153_RETFI</name>
<comment type="caution">
    <text evidence="3">The sequence shown here is derived from an EMBL/GenBank/DDBJ whole genome shotgun (WGS) entry which is preliminary data.</text>
</comment>
<dbReference type="OrthoDB" id="10060449at2759"/>
<keyword evidence="1" id="KW-0408">Iron</keyword>
<protein>
    <recommendedName>
        <fullName evidence="1">DNA polymerase epsilon catalytic subunit</fullName>
        <ecNumber evidence="1">2.7.7.7</ecNumber>
    </recommendedName>
</protein>
<dbReference type="GO" id="GO:0008310">
    <property type="term" value="F:single-stranded DNA 3'-5' DNA exonuclease activity"/>
    <property type="evidence" value="ECO:0007669"/>
    <property type="project" value="TreeGrafter"/>
</dbReference>
<accession>X6M153</accession>
<evidence type="ECO:0000313" key="4">
    <source>
        <dbReference type="Proteomes" id="UP000023152"/>
    </source>
</evidence>
<keyword evidence="1" id="KW-0235">DNA replication</keyword>
<evidence type="ECO:0000256" key="1">
    <source>
        <dbReference type="RuleBase" id="RU365029"/>
    </source>
</evidence>
<dbReference type="AlphaFoldDB" id="X6M153"/>
<keyword evidence="1" id="KW-0239">DNA-directed DNA polymerase</keyword>
<dbReference type="PANTHER" id="PTHR10670:SF0">
    <property type="entry name" value="DNA POLYMERASE EPSILON CATALYTIC SUBUNIT A"/>
    <property type="match status" value="1"/>
</dbReference>
<keyword evidence="1" id="KW-0862">Zinc</keyword>
<comment type="function">
    <text evidence="1">DNA polymerase II participates in chromosomal DNA replication.</text>
</comment>
<dbReference type="GO" id="GO:0008622">
    <property type="term" value="C:epsilon DNA polymerase complex"/>
    <property type="evidence" value="ECO:0007669"/>
    <property type="project" value="InterPro"/>
</dbReference>
<feature type="non-terminal residue" evidence="3">
    <location>
        <position position="1"/>
    </location>
</feature>
<dbReference type="GO" id="GO:0003887">
    <property type="term" value="F:DNA-directed DNA polymerase activity"/>
    <property type="evidence" value="ECO:0007669"/>
    <property type="project" value="UniProtKB-KW"/>
</dbReference>
<sequence>ALEYVKSICEVFSLDVECEDAVLLLRRNLLKLIDEREFDETSQFINPCMTYILPDVNCTKCKKFRDVDLCRDSFTKPRSVLLQLKALNAQANPQHHNNSSDGNDGDGDGDGDGDDYDDENEESELGNDTNITHWNLQCSECGELYSKDLIETMLLEVVRRRETAYHVQVRTLFVERRRRRRRLQIFESNQIIVFCLMMFTGYQMAKFVKSQKSIT</sequence>
<keyword evidence="1" id="KW-0411">Iron-sulfur</keyword>